<gene>
    <name evidence="11" type="ORF">PCOR1329_LOCUS57674</name>
</gene>
<keyword evidence="6" id="KW-0732">Signal</keyword>
<dbReference type="InterPro" id="IPR001764">
    <property type="entry name" value="Glyco_hydro_3_N"/>
</dbReference>
<feature type="domain" description="Glycoside hydrolase family 3 N-terminal" evidence="10">
    <location>
        <begin position="78"/>
        <end position="286"/>
    </location>
</feature>
<dbReference type="EMBL" id="CAUYUJ010017135">
    <property type="protein sequence ID" value="CAK0872117.1"/>
    <property type="molecule type" value="Genomic_DNA"/>
</dbReference>
<evidence type="ECO:0000259" key="10">
    <source>
        <dbReference type="Pfam" id="PF00933"/>
    </source>
</evidence>
<evidence type="ECO:0000256" key="2">
    <source>
        <dbReference type="ARBA" id="ARBA00004613"/>
    </source>
</evidence>
<evidence type="ECO:0000256" key="7">
    <source>
        <dbReference type="ARBA" id="ARBA00022801"/>
    </source>
</evidence>
<evidence type="ECO:0000313" key="11">
    <source>
        <dbReference type="EMBL" id="CAK0872117.1"/>
    </source>
</evidence>
<dbReference type="SUPFAM" id="SSF51445">
    <property type="entry name" value="(Trans)glycosidases"/>
    <property type="match status" value="1"/>
</dbReference>
<dbReference type="Gene3D" id="3.20.20.300">
    <property type="entry name" value="Glycoside hydrolase, family 3, N-terminal domain"/>
    <property type="match status" value="1"/>
</dbReference>
<evidence type="ECO:0000256" key="3">
    <source>
        <dbReference type="ARBA" id="ARBA00005336"/>
    </source>
</evidence>
<dbReference type="InterPro" id="IPR036962">
    <property type="entry name" value="Glyco_hydro_3_N_sf"/>
</dbReference>
<dbReference type="InterPro" id="IPR017853">
    <property type="entry name" value="GH"/>
</dbReference>
<evidence type="ECO:0000313" key="12">
    <source>
        <dbReference type="Proteomes" id="UP001189429"/>
    </source>
</evidence>
<evidence type="ECO:0000256" key="8">
    <source>
        <dbReference type="ARBA" id="ARBA00024983"/>
    </source>
</evidence>
<feature type="region of interest" description="Disordered" evidence="9">
    <location>
        <begin position="324"/>
        <end position="363"/>
    </location>
</feature>
<evidence type="ECO:0000256" key="5">
    <source>
        <dbReference type="ARBA" id="ARBA00022525"/>
    </source>
</evidence>
<keyword evidence="12" id="KW-1185">Reference proteome</keyword>
<keyword evidence="7" id="KW-0378">Hydrolase</keyword>
<feature type="region of interest" description="Disordered" evidence="9">
    <location>
        <begin position="414"/>
        <end position="442"/>
    </location>
</feature>
<evidence type="ECO:0000256" key="9">
    <source>
        <dbReference type="SAM" id="MobiDB-lite"/>
    </source>
</evidence>
<dbReference type="EC" id="3.2.1.21" evidence="4"/>
<dbReference type="Proteomes" id="UP001189429">
    <property type="component" value="Unassembled WGS sequence"/>
</dbReference>
<protein>
    <recommendedName>
        <fullName evidence="4">beta-glucosidase</fullName>
        <ecNumber evidence="4">3.2.1.21</ecNumber>
    </recommendedName>
</protein>
<evidence type="ECO:0000256" key="4">
    <source>
        <dbReference type="ARBA" id="ARBA00012744"/>
    </source>
</evidence>
<evidence type="ECO:0000256" key="1">
    <source>
        <dbReference type="ARBA" id="ARBA00000448"/>
    </source>
</evidence>
<proteinExistence type="inferred from homology"/>
<dbReference type="PANTHER" id="PTHR42715">
    <property type="entry name" value="BETA-GLUCOSIDASE"/>
    <property type="match status" value="1"/>
</dbReference>
<comment type="similarity">
    <text evidence="3">Belongs to the glycosyl hydrolase 3 family.</text>
</comment>
<dbReference type="InterPro" id="IPR050288">
    <property type="entry name" value="Cellulose_deg_GH3"/>
</dbReference>
<feature type="region of interest" description="Disordered" evidence="9">
    <location>
        <begin position="495"/>
        <end position="538"/>
    </location>
</feature>
<accession>A0ABN9VG19</accession>
<comment type="catalytic activity">
    <reaction evidence="1">
        <text>Hydrolysis of terminal, non-reducing beta-D-glucosyl residues with release of beta-D-glucose.</text>
        <dbReference type="EC" id="3.2.1.21"/>
    </reaction>
</comment>
<comment type="function">
    <text evidence="8">Beta-glucosidases are one of a number of cellulolytic enzymes involved in the degradation of cellulosic biomass. Catalyzes the last step releasing glucose from the inhibitory cellobiose.</text>
</comment>
<reference evidence="11" key="1">
    <citation type="submission" date="2023-10" db="EMBL/GenBank/DDBJ databases">
        <authorList>
            <person name="Chen Y."/>
            <person name="Shah S."/>
            <person name="Dougan E. K."/>
            <person name="Thang M."/>
            <person name="Chan C."/>
        </authorList>
    </citation>
    <scope>NUCLEOTIDE SEQUENCE [LARGE SCALE GENOMIC DNA]</scope>
</reference>
<evidence type="ECO:0000256" key="6">
    <source>
        <dbReference type="ARBA" id="ARBA00022729"/>
    </source>
</evidence>
<feature type="compositionally biased region" description="Low complexity" evidence="9">
    <location>
        <begin position="339"/>
        <end position="360"/>
    </location>
</feature>
<comment type="subcellular location">
    <subcellularLocation>
        <location evidence="2">Secreted</location>
    </subcellularLocation>
</comment>
<keyword evidence="5" id="KW-0964">Secreted</keyword>
<organism evidence="11 12">
    <name type="scientific">Prorocentrum cordatum</name>
    <dbReference type="NCBI Taxonomy" id="2364126"/>
    <lineage>
        <taxon>Eukaryota</taxon>
        <taxon>Sar</taxon>
        <taxon>Alveolata</taxon>
        <taxon>Dinophyceae</taxon>
        <taxon>Prorocentrales</taxon>
        <taxon>Prorocentraceae</taxon>
        <taxon>Prorocentrum</taxon>
    </lineage>
</organism>
<feature type="non-terminal residue" evidence="11">
    <location>
        <position position="552"/>
    </location>
</feature>
<dbReference type="PRINTS" id="PR00133">
    <property type="entry name" value="GLHYDRLASE3"/>
</dbReference>
<comment type="caution">
    <text evidence="11">The sequence shown here is derived from an EMBL/GenBank/DDBJ whole genome shotgun (WGS) entry which is preliminary data.</text>
</comment>
<dbReference type="Pfam" id="PF00933">
    <property type="entry name" value="Glyco_hydro_3"/>
    <property type="match status" value="1"/>
</dbReference>
<name>A0ABN9VG19_9DINO</name>
<sequence>MVRPGVLSACMGALPGVVGQLPPFTPELRDKLWKQAEAEVKKMKSSEYVGQGKYACASGTWGDGPQCNEWDAGFSPCWPSAMTISASWDVELMALWSRHMAMEFGVPNRGHLAPGVNLARYPWNGRLGEYISGEDPYFGARMVESMVTAYRDIDKPPLQTVKHFIPNTIEVGRMDFTEVVDERTLFEVYYPAFQAAVDAGMSAVMCSYNLVHCTSGMCDTGPVYACANNDILEKHLKGVMGFKGIVISDWDATKCQATAADTDGCKGNSYVDGKYAAKGGLDLEMPGCQSLSGGFTDAKMAAEKATRTRWAYLVQGRTFDKAETGENKGWFSDSETHEAAATADAAGDAPAAAEADAPSGDPKELPKGPFCCFWPTDGKDACTQCQSFEASTKAKCAESETNLWCVGGKAHKLTAKPAPDPTKTSPREPPTPDGGKPVKSAAQGAKKNLKGEFCCFWPTDSEDVCGGCGSFDAKISKEKCAESDTNVWCVGGTATKMATSPADPPSTPDSSTTAPTDDDPPATQPAKKGSAEGADAKSAGGFCCYWASDDKD</sequence>
<dbReference type="PANTHER" id="PTHR42715:SF12">
    <property type="entry name" value="BETA-GLUCOSIDASE G-RELATED"/>
    <property type="match status" value="1"/>
</dbReference>